<accession>A0ABD3PSM8</accession>
<feature type="region of interest" description="Disordered" evidence="1">
    <location>
        <begin position="236"/>
        <end position="264"/>
    </location>
</feature>
<evidence type="ECO:0000256" key="1">
    <source>
        <dbReference type="SAM" id="MobiDB-lite"/>
    </source>
</evidence>
<comment type="caution">
    <text evidence="2">The sequence shown here is derived from an EMBL/GenBank/DDBJ whole genome shotgun (WGS) entry which is preliminary data.</text>
</comment>
<organism evidence="2 3">
    <name type="scientific">Cyclotella atomus</name>
    <dbReference type="NCBI Taxonomy" id="382360"/>
    <lineage>
        <taxon>Eukaryota</taxon>
        <taxon>Sar</taxon>
        <taxon>Stramenopiles</taxon>
        <taxon>Ochrophyta</taxon>
        <taxon>Bacillariophyta</taxon>
        <taxon>Coscinodiscophyceae</taxon>
        <taxon>Thalassiosirophycidae</taxon>
        <taxon>Stephanodiscales</taxon>
        <taxon>Stephanodiscaceae</taxon>
        <taxon>Cyclotella</taxon>
    </lineage>
</organism>
<keyword evidence="3" id="KW-1185">Reference proteome</keyword>
<sequence length="264" mass="27780">MRLVPTIPAQPFDVLPQEMNNRSRLIAMFSASALLQAAGLCMLPDGSLLSLERNQLRRAKVHLHLSNNGELSSELLVNHKSKNSHHGGTSVVQLDGTLGELGLFIEGVPSEVKCSVTEVTNELTLAGNILHYGKLQESNEGEDLKSSGNGNLKGASPSLSNIRELGSIVGDVTRETDTSTGGDLSKEGQLADTSVLQLNVTETVETLLVGIIQQSQRIEESKRGLGTEFVLEGSEGGGGLASLGRGESGGAGDEGGNDGRLHFD</sequence>
<reference evidence="2 3" key="1">
    <citation type="submission" date="2024-10" db="EMBL/GenBank/DDBJ databases">
        <title>Updated reference genomes for cyclostephanoid diatoms.</title>
        <authorList>
            <person name="Roberts W.R."/>
            <person name="Alverson A.J."/>
        </authorList>
    </citation>
    <scope>NUCLEOTIDE SEQUENCE [LARGE SCALE GENOMIC DNA]</scope>
    <source>
        <strain evidence="2 3">AJA010-31</strain>
    </source>
</reference>
<feature type="compositionally biased region" description="Gly residues" evidence="1">
    <location>
        <begin position="236"/>
        <end position="254"/>
    </location>
</feature>
<dbReference type="Proteomes" id="UP001530400">
    <property type="component" value="Unassembled WGS sequence"/>
</dbReference>
<name>A0ABD3PSM8_9STRA</name>
<dbReference type="AlphaFoldDB" id="A0ABD3PSM8"/>
<proteinExistence type="predicted"/>
<dbReference type="EMBL" id="JALLPJ020000476">
    <property type="protein sequence ID" value="KAL3790992.1"/>
    <property type="molecule type" value="Genomic_DNA"/>
</dbReference>
<evidence type="ECO:0000313" key="3">
    <source>
        <dbReference type="Proteomes" id="UP001530400"/>
    </source>
</evidence>
<gene>
    <name evidence="2" type="ORF">ACHAWO_004809</name>
</gene>
<protein>
    <submittedName>
        <fullName evidence="2">Uncharacterized protein</fullName>
    </submittedName>
</protein>
<evidence type="ECO:0000313" key="2">
    <source>
        <dbReference type="EMBL" id="KAL3790992.1"/>
    </source>
</evidence>